<keyword evidence="3" id="KW-0238">DNA-binding</keyword>
<evidence type="ECO:0000256" key="3">
    <source>
        <dbReference type="ARBA" id="ARBA00023125"/>
    </source>
</evidence>
<dbReference type="PROSITE" id="PS50943">
    <property type="entry name" value="HTH_CROC1"/>
    <property type="match status" value="1"/>
</dbReference>
<dbReference type="InterPro" id="IPR010982">
    <property type="entry name" value="Lambda_DNA-bd_dom_sf"/>
</dbReference>
<feature type="domain" description="HTH lacI-type" evidence="5">
    <location>
        <begin position="2"/>
        <end position="56"/>
    </location>
</feature>
<dbReference type="GO" id="GO:0003700">
    <property type="term" value="F:DNA-binding transcription factor activity"/>
    <property type="evidence" value="ECO:0007669"/>
    <property type="project" value="TreeGrafter"/>
</dbReference>
<evidence type="ECO:0000256" key="4">
    <source>
        <dbReference type="ARBA" id="ARBA00023163"/>
    </source>
</evidence>
<evidence type="ECO:0000313" key="8">
    <source>
        <dbReference type="Proteomes" id="UP001164557"/>
    </source>
</evidence>
<evidence type="ECO:0000256" key="1">
    <source>
        <dbReference type="ARBA" id="ARBA00022491"/>
    </source>
</evidence>
<dbReference type="PANTHER" id="PTHR30146:SF95">
    <property type="entry name" value="RIBOSE OPERON REPRESSOR"/>
    <property type="match status" value="1"/>
</dbReference>
<dbReference type="Gene3D" id="1.10.260.40">
    <property type="entry name" value="lambda repressor-like DNA-binding domains"/>
    <property type="match status" value="1"/>
</dbReference>
<dbReference type="SMART" id="SM00354">
    <property type="entry name" value="HTH_LACI"/>
    <property type="match status" value="1"/>
</dbReference>
<reference evidence="7" key="1">
    <citation type="submission" date="2021-09" db="EMBL/GenBank/DDBJ databases">
        <title>Lactobacillus species from Apis mellifera, Switzerland.</title>
        <authorList>
            <person name="Pfister J."/>
            <person name="Brown A."/>
            <person name="Neumann P."/>
            <person name="Collaud A."/>
            <person name="Retschnig G."/>
            <person name="Perreten V."/>
        </authorList>
    </citation>
    <scope>NUCLEOTIDE SEQUENCE</scope>
    <source>
        <strain evidence="7">IBH002</strain>
    </source>
</reference>
<dbReference type="SUPFAM" id="SSF53822">
    <property type="entry name" value="Periplasmic binding protein-like I"/>
    <property type="match status" value="1"/>
</dbReference>
<dbReference type="GO" id="GO:0000976">
    <property type="term" value="F:transcription cis-regulatory region binding"/>
    <property type="evidence" value="ECO:0007669"/>
    <property type="project" value="TreeGrafter"/>
</dbReference>
<dbReference type="Pfam" id="PF00356">
    <property type="entry name" value="LacI"/>
    <property type="match status" value="1"/>
</dbReference>
<accession>A0AA47GGS4</accession>
<dbReference type="PRINTS" id="PR00036">
    <property type="entry name" value="HTHLACI"/>
</dbReference>
<dbReference type="FunFam" id="1.10.260.40:FF:000002">
    <property type="entry name" value="HTH-type transcriptional repressor PurR"/>
    <property type="match status" value="1"/>
</dbReference>
<dbReference type="Pfam" id="PF13377">
    <property type="entry name" value="Peripla_BP_3"/>
    <property type="match status" value="1"/>
</dbReference>
<dbReference type="AlphaFoldDB" id="A0AA47GGS4"/>
<dbReference type="InterPro" id="IPR001387">
    <property type="entry name" value="Cro/C1-type_HTH"/>
</dbReference>
<keyword evidence="2" id="KW-0805">Transcription regulation</keyword>
<dbReference type="CDD" id="cd01392">
    <property type="entry name" value="HTH_LacI"/>
    <property type="match status" value="1"/>
</dbReference>
<name>A0AA47GGS4_9LACO</name>
<keyword evidence="4" id="KW-0804">Transcription</keyword>
<feature type="domain" description="HTH cro/C1-type" evidence="6">
    <location>
        <begin position="3"/>
        <end position="46"/>
    </location>
</feature>
<dbReference type="Gene3D" id="3.40.50.2300">
    <property type="match status" value="2"/>
</dbReference>
<dbReference type="PANTHER" id="PTHR30146">
    <property type="entry name" value="LACI-RELATED TRANSCRIPTIONAL REPRESSOR"/>
    <property type="match status" value="1"/>
</dbReference>
<dbReference type="Proteomes" id="UP001164557">
    <property type="component" value="Chromosome"/>
</dbReference>
<evidence type="ECO:0000256" key="2">
    <source>
        <dbReference type="ARBA" id="ARBA00023015"/>
    </source>
</evidence>
<dbReference type="PROSITE" id="PS50932">
    <property type="entry name" value="HTH_LACI_2"/>
    <property type="match status" value="1"/>
</dbReference>
<keyword evidence="1" id="KW-0678">Repressor</keyword>
<evidence type="ECO:0000259" key="5">
    <source>
        <dbReference type="PROSITE" id="PS50932"/>
    </source>
</evidence>
<dbReference type="RefSeq" id="WP_046327743.1">
    <property type="nucleotide sequence ID" value="NZ_CP084389.1"/>
</dbReference>
<dbReference type="InterPro" id="IPR000843">
    <property type="entry name" value="HTH_LacI"/>
</dbReference>
<dbReference type="SUPFAM" id="SSF47413">
    <property type="entry name" value="lambda repressor-like DNA-binding domains"/>
    <property type="match status" value="1"/>
</dbReference>
<gene>
    <name evidence="7" type="ORF">LDX53_08220</name>
</gene>
<protein>
    <submittedName>
        <fullName evidence="7">LacI family transcriptional regulator</fullName>
    </submittedName>
</protein>
<evidence type="ECO:0000259" key="6">
    <source>
        <dbReference type="PROSITE" id="PS50943"/>
    </source>
</evidence>
<dbReference type="InterPro" id="IPR046335">
    <property type="entry name" value="LacI/GalR-like_sensor"/>
</dbReference>
<dbReference type="InterPro" id="IPR028082">
    <property type="entry name" value="Peripla_BP_I"/>
</dbReference>
<dbReference type="EMBL" id="CP084389">
    <property type="protein sequence ID" value="UZX29545.1"/>
    <property type="molecule type" value="Genomic_DNA"/>
</dbReference>
<keyword evidence="8" id="KW-1185">Reference proteome</keyword>
<proteinExistence type="predicted"/>
<evidence type="ECO:0000313" key="7">
    <source>
        <dbReference type="EMBL" id="UZX29545.1"/>
    </source>
</evidence>
<organism evidence="7 8">
    <name type="scientific">Lactobacillus helsingborgensis</name>
    <dbReference type="NCBI Taxonomy" id="1218494"/>
    <lineage>
        <taxon>Bacteria</taxon>
        <taxon>Bacillati</taxon>
        <taxon>Bacillota</taxon>
        <taxon>Bacilli</taxon>
        <taxon>Lactobacillales</taxon>
        <taxon>Lactobacillaceae</taxon>
        <taxon>Lactobacillus</taxon>
    </lineage>
</organism>
<sequence>MSTIKDVAKLAGVSVATVSRIINDSPNVSPATRKKVERVIKEINYQPNQVARTLYQKKSRMIGIIIPDLNNRFYAQIIDGIQSILQKKGYSALISFSANSNKKNYLNFINEFQKNNIDGIITAAFDLPATLNLATPLVMYDSANIDDNVARIVSDNIKGGKDCISLLQNQATRVMIQHWPLRLPTVRERVESLVNELNKLNIPYILKKVSENDPEKAAQEVLKKSNRFDAVIAVNDIYAAEIIKEAQRRNLKIPADFQLIGYDNNVLCEYTTPTISTIDQQPKLIGQTAARRLLDLINGKKSSQNSIINVIPIKRNSTY</sequence>
<dbReference type="PROSITE" id="PS00356">
    <property type="entry name" value="HTH_LACI_1"/>
    <property type="match status" value="1"/>
</dbReference>